<evidence type="ECO:0000256" key="15">
    <source>
        <dbReference type="ARBA" id="ARBA00023054"/>
    </source>
</evidence>
<keyword evidence="7" id="KW-0963">Cytoplasm</keyword>
<evidence type="ECO:0000256" key="6">
    <source>
        <dbReference type="ARBA" id="ARBA00022454"/>
    </source>
</evidence>
<evidence type="ECO:0000256" key="1">
    <source>
        <dbReference type="ARBA" id="ARBA00004259"/>
    </source>
</evidence>
<evidence type="ECO:0000256" key="21">
    <source>
        <dbReference type="ARBA" id="ARBA00073985"/>
    </source>
</evidence>
<dbReference type="GO" id="GO:1990706">
    <property type="term" value="C:MAD1 complex"/>
    <property type="evidence" value="ECO:0007669"/>
    <property type="project" value="UniProtKB-ARBA"/>
</dbReference>
<dbReference type="InterPro" id="IPR008672">
    <property type="entry name" value="Mad1"/>
</dbReference>
<evidence type="ECO:0000256" key="14">
    <source>
        <dbReference type="ARBA" id="ARBA00022990"/>
    </source>
</evidence>
<reference evidence="24 25" key="1">
    <citation type="journal article" date="2009" name="Science">
        <title>Genome sequence, comparative analysis, and population genetics of the domestic horse.</title>
        <authorList>
            <consortium name="Broad Institute Genome Sequencing Platform"/>
            <consortium name="Broad Institute Whole Genome Assembly Team"/>
            <person name="Wade C.M."/>
            <person name="Giulotto E."/>
            <person name="Sigurdsson S."/>
            <person name="Zoli M."/>
            <person name="Gnerre S."/>
            <person name="Imsland F."/>
            <person name="Lear T.L."/>
            <person name="Adelson D.L."/>
            <person name="Bailey E."/>
            <person name="Bellone R.R."/>
            <person name="Bloecker H."/>
            <person name="Distl O."/>
            <person name="Edgar R.C."/>
            <person name="Garber M."/>
            <person name="Leeb T."/>
            <person name="Mauceli E."/>
            <person name="MacLeod J.N."/>
            <person name="Penedo M.C.T."/>
            <person name="Raison J.M."/>
            <person name="Sharpe T."/>
            <person name="Vogel J."/>
            <person name="Andersson L."/>
            <person name="Antczak D.F."/>
            <person name="Biagi T."/>
            <person name="Binns M.M."/>
            <person name="Chowdhary B.P."/>
            <person name="Coleman S.J."/>
            <person name="Della Valle G."/>
            <person name="Fryc S."/>
            <person name="Guerin G."/>
            <person name="Hasegawa T."/>
            <person name="Hill E.W."/>
            <person name="Jurka J."/>
            <person name="Kiialainen A."/>
            <person name="Lindgren G."/>
            <person name="Liu J."/>
            <person name="Magnani E."/>
            <person name="Mickelson J.R."/>
            <person name="Murray J."/>
            <person name="Nergadze S.G."/>
            <person name="Onofrio R."/>
            <person name="Pedroni S."/>
            <person name="Piras M.F."/>
            <person name="Raudsepp T."/>
            <person name="Rocchi M."/>
            <person name="Roeed K.H."/>
            <person name="Ryder O.A."/>
            <person name="Searle S."/>
            <person name="Skow L."/>
            <person name="Swinburne J.E."/>
            <person name="Syvaenen A.C."/>
            <person name="Tozaki T."/>
            <person name="Valberg S.J."/>
            <person name="Vaudin M."/>
            <person name="White J.R."/>
            <person name="Zody M.C."/>
            <person name="Lander E.S."/>
            <person name="Lindblad-Toh K."/>
        </authorList>
    </citation>
    <scope>NUCLEOTIDE SEQUENCE [LARGE SCALE GENOMIC DNA]</scope>
    <source>
        <strain evidence="24 25">Thoroughbred</strain>
    </source>
</reference>
<keyword evidence="12" id="KW-0995">Kinetochore</keyword>
<dbReference type="GO" id="GO:0000922">
    <property type="term" value="C:spindle pole"/>
    <property type="evidence" value="ECO:0007669"/>
    <property type="project" value="UniProtKB-SubCell"/>
</dbReference>
<dbReference type="GO" id="GO:0007094">
    <property type="term" value="P:mitotic spindle assembly checkpoint signaling"/>
    <property type="evidence" value="ECO:0007669"/>
    <property type="project" value="InterPro"/>
</dbReference>
<evidence type="ECO:0000256" key="11">
    <source>
        <dbReference type="ARBA" id="ARBA00022776"/>
    </source>
</evidence>
<evidence type="ECO:0000256" key="5">
    <source>
        <dbReference type="ARBA" id="ARBA00008029"/>
    </source>
</evidence>
<evidence type="ECO:0000256" key="7">
    <source>
        <dbReference type="ARBA" id="ARBA00022490"/>
    </source>
</evidence>
<evidence type="ECO:0000256" key="22">
    <source>
        <dbReference type="ARBA" id="ARBA00075803"/>
    </source>
</evidence>
<keyword evidence="14" id="KW-0007">Acetylation</keyword>
<name>A0A5F5PJW7_HORSE</name>
<dbReference type="ExpressionAtlas" id="A0A5F5PJW7">
    <property type="expression patterns" value="baseline"/>
</dbReference>
<dbReference type="FunFam" id="1.20.5.170:FF:000051">
    <property type="entry name" value="mitotic spindle assembly checkpoint protein MAD1"/>
    <property type="match status" value="1"/>
</dbReference>
<dbReference type="Pfam" id="PF05557">
    <property type="entry name" value="MAD"/>
    <property type="match status" value="1"/>
</dbReference>
<proteinExistence type="inferred from homology"/>
<dbReference type="FunFam" id="3.30.457.60:FF:000002">
    <property type="entry name" value="Mitotic spindle assembly checkpoint protein MAD1"/>
    <property type="match status" value="1"/>
</dbReference>
<dbReference type="Gene3D" id="3.30.457.60">
    <property type="match status" value="1"/>
</dbReference>
<evidence type="ECO:0000256" key="18">
    <source>
        <dbReference type="ARBA" id="ARBA00023306"/>
    </source>
</evidence>
<keyword evidence="6" id="KW-0158">Chromosome</keyword>
<gene>
    <name evidence="24 26" type="primary">MAD1L1</name>
</gene>
<keyword evidence="9" id="KW-0597">Phosphoprotein</keyword>
<dbReference type="GeneTree" id="ENSGT00390000001316"/>
<dbReference type="Gene3D" id="1.20.5.170">
    <property type="match status" value="1"/>
</dbReference>
<evidence type="ECO:0000256" key="16">
    <source>
        <dbReference type="ARBA" id="ARBA00023212"/>
    </source>
</evidence>
<feature type="coiled-coil region" evidence="23">
    <location>
        <begin position="126"/>
        <end position="273"/>
    </location>
</feature>
<accession>A0A5F5PJW7</accession>
<evidence type="ECO:0000256" key="4">
    <source>
        <dbReference type="ARBA" id="ARBA00004647"/>
    </source>
</evidence>
<comment type="function">
    <text evidence="20">Component of the spindle-assembly checkpoint that prevents the onset of anaphase until all chromosomes are properly aligned at the metaphase plate. Forms a heterotetrameric complex with the closed conformation form of MAD2L1 (C-MAD2) at unattached kinetochores during prometaphase, recruits an open conformation of MAD2L1 (O-MAD2) and promotes the conversion of O-MAD2 to C-MAD2, which ensures mitotic checkpoint signaling.</text>
</comment>
<organism evidence="24 25">
    <name type="scientific">Equus caballus</name>
    <name type="common">Horse</name>
    <dbReference type="NCBI Taxonomy" id="9796"/>
    <lineage>
        <taxon>Eukaryota</taxon>
        <taxon>Metazoa</taxon>
        <taxon>Chordata</taxon>
        <taxon>Craniata</taxon>
        <taxon>Vertebrata</taxon>
        <taxon>Euteleostomi</taxon>
        <taxon>Mammalia</taxon>
        <taxon>Eutheria</taxon>
        <taxon>Laurasiatheria</taxon>
        <taxon>Perissodactyla</taxon>
        <taxon>Equidae</taxon>
        <taxon>Equus</taxon>
    </lineage>
</organism>
<evidence type="ECO:0000256" key="12">
    <source>
        <dbReference type="ARBA" id="ARBA00022838"/>
    </source>
</evidence>
<keyword evidence="19" id="KW-0137">Centromere</keyword>
<dbReference type="GO" id="GO:0005635">
    <property type="term" value="C:nuclear envelope"/>
    <property type="evidence" value="ECO:0007669"/>
    <property type="project" value="UniProtKB-SubCell"/>
</dbReference>
<evidence type="ECO:0000256" key="20">
    <source>
        <dbReference type="ARBA" id="ARBA00053509"/>
    </source>
</evidence>
<dbReference type="GO" id="GO:1990728">
    <property type="term" value="C:mitotic spindle assembly checkpoint MAD1-MAD2 complex"/>
    <property type="evidence" value="ECO:0007669"/>
    <property type="project" value="UniProtKB-ARBA"/>
</dbReference>
<evidence type="ECO:0000256" key="3">
    <source>
        <dbReference type="ARBA" id="ARBA00004629"/>
    </source>
</evidence>
<feature type="coiled-coil region" evidence="23">
    <location>
        <begin position="409"/>
        <end position="580"/>
    </location>
</feature>
<dbReference type="Bgee" id="ENSECAG00000014242">
    <property type="expression patterns" value="Expressed in articular cartilage of joint and 22 other cell types or tissues"/>
</dbReference>
<evidence type="ECO:0000313" key="25">
    <source>
        <dbReference type="Proteomes" id="UP000002281"/>
    </source>
</evidence>
<evidence type="ECO:0000256" key="10">
    <source>
        <dbReference type="ARBA" id="ARBA00022618"/>
    </source>
</evidence>
<feature type="coiled-coil region" evidence="23">
    <location>
        <begin position="312"/>
        <end position="353"/>
    </location>
</feature>
<evidence type="ECO:0000256" key="9">
    <source>
        <dbReference type="ARBA" id="ARBA00022553"/>
    </source>
</evidence>
<keyword evidence="17" id="KW-0539">Nucleus</keyword>
<evidence type="ECO:0000256" key="23">
    <source>
        <dbReference type="SAM" id="Coils"/>
    </source>
</evidence>
<keyword evidence="8" id="KW-1017">Isopeptide bond</keyword>
<keyword evidence="11" id="KW-0498">Mitosis</keyword>
<dbReference type="Gene3D" id="6.10.250.90">
    <property type="match status" value="1"/>
</dbReference>
<dbReference type="VGNC" id="VGNC:19883">
    <property type="gene designation" value="MAD1L1"/>
</dbReference>
<keyword evidence="25" id="KW-1185">Reference proteome</keyword>
<keyword evidence="18" id="KW-0131">Cell cycle</keyword>
<comment type="subcellular location">
    <subcellularLocation>
        <location evidence="3">Chromosome</location>
        <location evidence="3">Centromere</location>
        <location evidence="3">Kinetochore</location>
    </subcellularLocation>
    <subcellularLocation>
        <location evidence="2">Cytoplasm</location>
        <location evidence="2">Cytoskeleton</location>
        <location evidence="2">Microtubule organizing center</location>
        <location evidence="2">Centrosome</location>
    </subcellularLocation>
    <subcellularLocation>
        <location evidence="4">Cytoplasm</location>
        <location evidence="4">Cytoskeleton</location>
        <location evidence="4">Spindle pole</location>
    </subcellularLocation>
    <subcellularLocation>
        <location evidence="1">Nucleus envelope</location>
    </subcellularLocation>
</comment>
<evidence type="ECO:0000313" key="26">
    <source>
        <dbReference type="VGNC" id="VGNC:19883"/>
    </source>
</evidence>
<sequence>MEDLGENTTVLSTLRSLNNFISQRVEGGSGLDVSTSAQGSLQMQYQQSMQREVDRNQELLTRIRQLQEREAEVEEKMKEQQERSRLCKQSLDVASKKLREKEDGLAEAGETISALKGRVSELQWSVMNQEMQVRSLESEKQELKEQLDLQHKKWQEANQKIQELQASQEVRADQEQRIKDLEQKLSLQEQDAVIVKNMKSELVRLPKMERELKQLREENVHLREMRETNGLLREELEGLRRKLGRQEKMQENLVDLELEKERLLAKLQSWERLDQTTGLSIRTPEDLSRFIVELQQRELALKDRNSSITCSARGLEKVRQQLQEEVRQVSSQLLEERKRRETHEALARRLQKRVLLLTKERDGMRAILGSYDSELTPAEYSPQLTRRMREAEDMVQKVHAHSSEMEAQLSQALEELGGQKQRADMLEMELKMLKSQSGPADQSFLFSREEVNSLRSKVEELEGARSRLEEDKKMLEMRLERLTLQGDYDPSRTKVLHLRMNPASAARQHQHEEHAQLQEECERLRELVRALERGGPVPAGLEATAALPSSKEVTELRKQVESAELKNQRLKEVFQTKIQEFRKACYALTGYQIDVTAESQYRLTSLYAEHKADCLVFKATGPSGSKMQLLETEFSRTVQELIELHLLRQDSIPAFLSALTLDLFSRQTVA</sequence>
<keyword evidence="16" id="KW-0206">Cytoskeleton</keyword>
<reference evidence="24" key="2">
    <citation type="submission" date="2025-08" db="UniProtKB">
        <authorList>
            <consortium name="Ensembl"/>
        </authorList>
    </citation>
    <scope>IDENTIFICATION</scope>
    <source>
        <strain evidence="24">Thoroughbred</strain>
    </source>
</reference>
<keyword evidence="13" id="KW-0832">Ubl conjugation</keyword>
<evidence type="ECO:0000256" key="17">
    <source>
        <dbReference type="ARBA" id="ARBA00023242"/>
    </source>
</evidence>
<protein>
    <recommendedName>
        <fullName evidence="21">Mitotic spindle assembly checkpoint protein MAD1</fullName>
    </recommendedName>
    <alternativeName>
        <fullName evidence="22">Mitotic arrest deficient 1-like protein 1</fullName>
    </alternativeName>
</protein>
<evidence type="ECO:0000256" key="8">
    <source>
        <dbReference type="ARBA" id="ARBA00022499"/>
    </source>
</evidence>
<feature type="coiled-coil region" evidence="23">
    <location>
        <begin position="49"/>
        <end position="84"/>
    </location>
</feature>
<reference evidence="24" key="3">
    <citation type="submission" date="2025-09" db="UniProtKB">
        <authorList>
            <consortium name="Ensembl"/>
        </authorList>
    </citation>
    <scope>IDENTIFICATION</scope>
    <source>
        <strain evidence="24">Thoroughbred</strain>
    </source>
</reference>
<evidence type="ECO:0000256" key="19">
    <source>
        <dbReference type="ARBA" id="ARBA00023328"/>
    </source>
</evidence>
<dbReference type="GO" id="GO:0051301">
    <property type="term" value="P:cell division"/>
    <property type="evidence" value="ECO:0007669"/>
    <property type="project" value="UniProtKB-KW"/>
</dbReference>
<evidence type="ECO:0000313" key="24">
    <source>
        <dbReference type="Ensembl" id="ENSECAP00000048845.2"/>
    </source>
</evidence>
<evidence type="ECO:0000256" key="2">
    <source>
        <dbReference type="ARBA" id="ARBA00004300"/>
    </source>
</evidence>
<dbReference type="Ensembl" id="ENSECAT00000073179.2">
    <property type="protein sequence ID" value="ENSECAP00000048845.2"/>
    <property type="gene ID" value="ENSECAG00000014242.4"/>
</dbReference>
<evidence type="ECO:0000256" key="13">
    <source>
        <dbReference type="ARBA" id="ARBA00022843"/>
    </source>
</evidence>
<dbReference type="GO" id="GO:0005813">
    <property type="term" value="C:centrosome"/>
    <property type="evidence" value="ECO:0007669"/>
    <property type="project" value="UniProtKB-SubCell"/>
</dbReference>
<dbReference type="AlphaFoldDB" id="A0A5F5PJW7"/>
<dbReference type="Proteomes" id="UP000002281">
    <property type="component" value="Chromosome 13"/>
</dbReference>
<dbReference type="GO" id="GO:0000776">
    <property type="term" value="C:kinetochore"/>
    <property type="evidence" value="ECO:0007669"/>
    <property type="project" value="UniProtKB-KW"/>
</dbReference>
<dbReference type="PANTHER" id="PTHR23168:SF0">
    <property type="entry name" value="MITOTIC SPINDLE ASSEMBLY CHECKPOINT PROTEIN MAD1"/>
    <property type="match status" value="1"/>
</dbReference>
<keyword evidence="10" id="KW-0132">Cell division</keyword>
<keyword evidence="15 23" id="KW-0175">Coiled coil</keyword>
<comment type="similarity">
    <text evidence="5">Belongs to the MAD1 family.</text>
</comment>
<dbReference type="SUPFAM" id="SSF75704">
    <property type="entry name" value="Mitotic arrest deficient-like 1, Mad1"/>
    <property type="match status" value="1"/>
</dbReference>
<dbReference type="PANTHER" id="PTHR23168">
    <property type="entry name" value="MITOTIC SPINDLE ASSEMBLY CHECKPOINT PROTEIN MAD1 MITOTIC ARREST DEFICIENT-LIKE PROTEIN 1"/>
    <property type="match status" value="1"/>
</dbReference>